<feature type="transmembrane region" description="Helical" evidence="1">
    <location>
        <begin position="176"/>
        <end position="201"/>
    </location>
</feature>
<accession>A0A1I7YKB8</accession>
<evidence type="ECO:0000313" key="3">
    <source>
        <dbReference type="WBParaSite" id="L893_g17299.t1"/>
    </source>
</evidence>
<feature type="transmembrane region" description="Helical" evidence="1">
    <location>
        <begin position="49"/>
        <end position="70"/>
    </location>
</feature>
<reference evidence="3" key="1">
    <citation type="submission" date="2016-11" db="UniProtKB">
        <authorList>
            <consortium name="WormBaseParasite"/>
        </authorList>
    </citation>
    <scope>IDENTIFICATION</scope>
</reference>
<name>A0A1I7YKB8_9BILA</name>
<keyword evidence="1" id="KW-0472">Membrane</keyword>
<organism evidence="2 3">
    <name type="scientific">Steinernema glaseri</name>
    <dbReference type="NCBI Taxonomy" id="37863"/>
    <lineage>
        <taxon>Eukaryota</taxon>
        <taxon>Metazoa</taxon>
        <taxon>Ecdysozoa</taxon>
        <taxon>Nematoda</taxon>
        <taxon>Chromadorea</taxon>
        <taxon>Rhabditida</taxon>
        <taxon>Tylenchina</taxon>
        <taxon>Panagrolaimomorpha</taxon>
        <taxon>Strongyloidoidea</taxon>
        <taxon>Steinernematidae</taxon>
        <taxon>Steinernema</taxon>
    </lineage>
</organism>
<feature type="transmembrane region" description="Helical" evidence="1">
    <location>
        <begin position="135"/>
        <end position="156"/>
    </location>
</feature>
<dbReference type="WBParaSite" id="L893_g17299.t1">
    <property type="protein sequence ID" value="L893_g17299.t1"/>
    <property type="gene ID" value="L893_g17299"/>
</dbReference>
<keyword evidence="1" id="KW-1133">Transmembrane helix</keyword>
<proteinExistence type="predicted"/>
<dbReference type="Pfam" id="PF10326">
    <property type="entry name" value="7TM_GPCR_Str"/>
    <property type="match status" value="1"/>
</dbReference>
<dbReference type="AlphaFoldDB" id="A0A1I7YKB8"/>
<sequence length="310" mass="34558">MSSEAKLLLLIGQTIIALLTIFFGCILLLMLRKYTPAPMRPCGNYLLNFVWWSMVYVFVIIIAQPIAIVYPDGFCWEANLLGALLPQVVARILMILMVAIAVQNSVAICLSFIHRYLQLKACMNVEGVSKTSASYLSKIGVLLHFILLAFMCFMTHEAYEEVEEYPNLFCYNVRSTFFTIFLIIVILLDAVVSTCCLFLCFRTMQALDLAKKAAPACFAFQRMLTVSIIVSSALPITLGTIPSAIAFAVLKINPVLVQGLVPYSSFIASLISLQMFVLYLVTLKPYREKLCMFLGFGKNNTVSVSIVSKL</sequence>
<evidence type="ECO:0000313" key="2">
    <source>
        <dbReference type="Proteomes" id="UP000095287"/>
    </source>
</evidence>
<dbReference type="PROSITE" id="PS51257">
    <property type="entry name" value="PROKAR_LIPOPROTEIN"/>
    <property type="match status" value="1"/>
</dbReference>
<protein>
    <submittedName>
        <fullName evidence="3">G_PROTEIN_RECEP_F1_2 domain-containing protein</fullName>
    </submittedName>
</protein>
<dbReference type="InterPro" id="IPR019428">
    <property type="entry name" value="7TM_GPCR_serpentine_rcpt_Str"/>
</dbReference>
<keyword evidence="2" id="KW-1185">Reference proteome</keyword>
<feature type="transmembrane region" description="Helical" evidence="1">
    <location>
        <begin position="6"/>
        <end position="29"/>
    </location>
</feature>
<feature type="transmembrane region" description="Helical" evidence="1">
    <location>
        <begin position="222"/>
        <end position="248"/>
    </location>
</feature>
<keyword evidence="1" id="KW-0812">Transmembrane</keyword>
<feature type="transmembrane region" description="Helical" evidence="1">
    <location>
        <begin position="260"/>
        <end position="282"/>
    </location>
</feature>
<feature type="transmembrane region" description="Helical" evidence="1">
    <location>
        <begin position="90"/>
        <end position="114"/>
    </location>
</feature>
<evidence type="ECO:0000256" key="1">
    <source>
        <dbReference type="SAM" id="Phobius"/>
    </source>
</evidence>
<dbReference type="Proteomes" id="UP000095287">
    <property type="component" value="Unplaced"/>
</dbReference>